<evidence type="ECO:0000313" key="4">
    <source>
        <dbReference type="Proteomes" id="UP000654604"/>
    </source>
</evidence>
<dbReference type="InterPro" id="IPR007863">
    <property type="entry name" value="Peptidase_M16_C"/>
</dbReference>
<dbReference type="RefSeq" id="WP_193801243.1">
    <property type="nucleotide sequence ID" value="NZ_JADEWC010000023.1"/>
</dbReference>
<dbReference type="Gene3D" id="3.30.830.10">
    <property type="entry name" value="Metalloenzyme, LuxS/M16 peptidase-like"/>
    <property type="match status" value="2"/>
</dbReference>
<accession>A0ABR9V7K3</accession>
<comment type="caution">
    <text evidence="3">The sequence shown here is derived from an EMBL/GenBank/DDBJ whole genome shotgun (WGS) entry which is preliminary data.</text>
</comment>
<organism evidence="3 4">
    <name type="scientific">Cyanobacterium stanieri LEGE 03274</name>
    <dbReference type="NCBI Taxonomy" id="1828756"/>
    <lineage>
        <taxon>Bacteria</taxon>
        <taxon>Bacillati</taxon>
        <taxon>Cyanobacteriota</taxon>
        <taxon>Cyanophyceae</taxon>
        <taxon>Oscillatoriophycideae</taxon>
        <taxon>Chroococcales</taxon>
        <taxon>Geminocystaceae</taxon>
        <taxon>Cyanobacterium</taxon>
    </lineage>
</organism>
<gene>
    <name evidence="3" type="ORF">IQ215_10375</name>
</gene>
<feature type="domain" description="Peptidase M16 N-terminal" evidence="1">
    <location>
        <begin position="37"/>
        <end position="166"/>
    </location>
</feature>
<evidence type="ECO:0000259" key="2">
    <source>
        <dbReference type="Pfam" id="PF05193"/>
    </source>
</evidence>
<name>A0ABR9V7K3_9CHRO</name>
<dbReference type="PANTHER" id="PTHR11851">
    <property type="entry name" value="METALLOPROTEASE"/>
    <property type="match status" value="1"/>
</dbReference>
<dbReference type="InterPro" id="IPR011765">
    <property type="entry name" value="Pept_M16_N"/>
</dbReference>
<keyword evidence="4" id="KW-1185">Reference proteome</keyword>
<evidence type="ECO:0000313" key="3">
    <source>
        <dbReference type="EMBL" id="MBE9223101.1"/>
    </source>
</evidence>
<dbReference type="Pfam" id="PF00675">
    <property type="entry name" value="Peptidase_M16"/>
    <property type="match status" value="1"/>
</dbReference>
<reference evidence="3 4" key="1">
    <citation type="submission" date="2020-10" db="EMBL/GenBank/DDBJ databases">
        <authorList>
            <person name="Castelo-Branco R."/>
            <person name="Eusebio N."/>
            <person name="Adriana R."/>
            <person name="Vieira A."/>
            <person name="Brugerolle De Fraissinette N."/>
            <person name="Rezende De Castro R."/>
            <person name="Schneider M.P."/>
            <person name="Vasconcelos V."/>
            <person name="Leao P.N."/>
        </authorList>
    </citation>
    <scope>NUCLEOTIDE SEQUENCE [LARGE SCALE GENOMIC DNA]</scope>
    <source>
        <strain evidence="3 4">LEGE 03274</strain>
    </source>
</reference>
<dbReference type="Proteomes" id="UP000654604">
    <property type="component" value="Unassembled WGS sequence"/>
</dbReference>
<dbReference type="Pfam" id="PF05193">
    <property type="entry name" value="Peptidase_M16_C"/>
    <property type="match status" value="1"/>
</dbReference>
<dbReference type="SUPFAM" id="SSF63411">
    <property type="entry name" value="LuxS/MPP-like metallohydrolase"/>
    <property type="match status" value="2"/>
</dbReference>
<sequence length="418" mass="47010">MKSNHKHIQQTKLHNGITLVVIENPTTEIIAGRIFCRNAGSRWESPDNAGIFHLLASVMAKGTRNLSSLEIAEKVETIGAALGTDTSSDYFLTSIKTVTDDFEQILEIAGEMLRYPSFPQQELELEKNITLQNILSQKEQPFNLAFNQLRQMMYGQHPYGFSILGTEESVNNITIEHLRQCHKRHFRPDNIVISLAGKIDLEQATLMVNKIFGDWENPPHSMDSLTTPVIEAKSAYGKIDQQTQQSIIMMGYITPSMDSVDYPVLKLISTYLGNGLSSRLFVELREKRGLAYDVSAFYPTRLDKSQFVVYMGTAPVNTEIGMEGLQAEISRLRNITLSAEELQTAKNKLLGQYALGKQTNSEFAQIFGWYETLGVGIDYDRTFQDNINAVTVAQIQEVANKYLRDEFLCTSIVGQSVQ</sequence>
<protein>
    <submittedName>
        <fullName evidence="3">Insulinase family protein</fullName>
    </submittedName>
</protein>
<evidence type="ECO:0000259" key="1">
    <source>
        <dbReference type="Pfam" id="PF00675"/>
    </source>
</evidence>
<dbReference type="InterPro" id="IPR050361">
    <property type="entry name" value="MPP/UQCRC_Complex"/>
</dbReference>
<proteinExistence type="predicted"/>
<feature type="domain" description="Peptidase M16 C-terminal" evidence="2">
    <location>
        <begin position="172"/>
        <end position="349"/>
    </location>
</feature>
<dbReference type="InterPro" id="IPR011249">
    <property type="entry name" value="Metalloenz_LuxS/M16"/>
</dbReference>
<dbReference type="PANTHER" id="PTHR11851:SF224">
    <property type="entry name" value="PROCESSING PROTEASE"/>
    <property type="match status" value="1"/>
</dbReference>
<dbReference type="EMBL" id="JADEWC010000023">
    <property type="protein sequence ID" value="MBE9223101.1"/>
    <property type="molecule type" value="Genomic_DNA"/>
</dbReference>